<sequence length="59" mass="6493">MNQVESLSHESLIRRASSLVADSANTYLSQTTLALVDSLTQYSKVGDRLDECKRFEGTG</sequence>
<organism evidence="1">
    <name type="scientific">Anguilla anguilla</name>
    <name type="common">European freshwater eel</name>
    <name type="synonym">Muraena anguilla</name>
    <dbReference type="NCBI Taxonomy" id="7936"/>
    <lineage>
        <taxon>Eukaryota</taxon>
        <taxon>Metazoa</taxon>
        <taxon>Chordata</taxon>
        <taxon>Craniata</taxon>
        <taxon>Vertebrata</taxon>
        <taxon>Euteleostomi</taxon>
        <taxon>Actinopterygii</taxon>
        <taxon>Neopterygii</taxon>
        <taxon>Teleostei</taxon>
        <taxon>Anguilliformes</taxon>
        <taxon>Anguillidae</taxon>
        <taxon>Anguilla</taxon>
    </lineage>
</organism>
<dbReference type="PANTHER" id="PTHR32247:SF4">
    <property type="entry name" value="DIRECT IAP-BINDING PROTEIN WITH LOW PI"/>
    <property type="match status" value="1"/>
</dbReference>
<dbReference type="InterPro" id="IPR009062">
    <property type="entry name" value="Smac/DIABLO-like_sf"/>
</dbReference>
<dbReference type="InterPro" id="IPR015142">
    <property type="entry name" value="Smac_DIABLO"/>
</dbReference>
<dbReference type="PANTHER" id="PTHR32247">
    <property type="entry name" value="DIABLO HOMOLOG, MITOCHONDRIAL"/>
    <property type="match status" value="1"/>
</dbReference>
<dbReference type="Pfam" id="PF09057">
    <property type="entry name" value="Smac_DIABLO"/>
    <property type="match status" value="1"/>
</dbReference>
<protein>
    <submittedName>
        <fullName evidence="1">Uncharacterized protein</fullName>
    </submittedName>
</protein>
<dbReference type="Gene3D" id="1.20.58.70">
    <property type="match status" value="1"/>
</dbReference>
<accession>A0A0E9TQX2</accession>
<reference evidence="1" key="1">
    <citation type="submission" date="2014-11" db="EMBL/GenBank/DDBJ databases">
        <authorList>
            <person name="Amaro Gonzalez C."/>
        </authorList>
    </citation>
    <scope>NUCLEOTIDE SEQUENCE</scope>
</reference>
<dbReference type="GO" id="GO:0051402">
    <property type="term" value="P:neuron apoptotic process"/>
    <property type="evidence" value="ECO:0007669"/>
    <property type="project" value="TreeGrafter"/>
</dbReference>
<dbReference type="EMBL" id="GBXM01053439">
    <property type="protein sequence ID" value="JAH55138.1"/>
    <property type="molecule type" value="Transcribed_RNA"/>
</dbReference>
<reference evidence="1" key="2">
    <citation type="journal article" date="2015" name="Fish Shellfish Immunol.">
        <title>Early steps in the European eel (Anguilla anguilla)-Vibrio vulnificus interaction in the gills: Role of the RtxA13 toxin.</title>
        <authorList>
            <person name="Callol A."/>
            <person name="Pajuelo D."/>
            <person name="Ebbesson L."/>
            <person name="Teles M."/>
            <person name="MacKenzie S."/>
            <person name="Amaro C."/>
        </authorList>
    </citation>
    <scope>NUCLEOTIDE SEQUENCE</scope>
</reference>
<dbReference type="SUPFAM" id="SSF46984">
    <property type="entry name" value="Smac/diablo"/>
    <property type="match status" value="1"/>
</dbReference>
<dbReference type="GO" id="GO:0005739">
    <property type="term" value="C:mitochondrion"/>
    <property type="evidence" value="ECO:0007669"/>
    <property type="project" value="InterPro"/>
</dbReference>
<proteinExistence type="predicted"/>
<evidence type="ECO:0000313" key="1">
    <source>
        <dbReference type="EMBL" id="JAH55138.1"/>
    </source>
</evidence>
<dbReference type="GO" id="GO:0008631">
    <property type="term" value="P:intrinsic apoptotic signaling pathway in response to oxidative stress"/>
    <property type="evidence" value="ECO:0007669"/>
    <property type="project" value="TreeGrafter"/>
</dbReference>
<dbReference type="AlphaFoldDB" id="A0A0E9TQX2"/>
<name>A0A0E9TQX2_ANGAN</name>